<proteinExistence type="predicted"/>
<name>A0ABP5JB53_9ACTN</name>
<evidence type="ECO:0000313" key="1">
    <source>
        <dbReference type="EMBL" id="GAA2115333.1"/>
    </source>
</evidence>
<sequence>MAGPGGGGGPHGVDAQLAAERGGEFQVHVGGGHVVLLSVPGERTGVRVRGVSAQVVGAGTTSPRVLTADLGRAARGGAA</sequence>
<dbReference type="EMBL" id="BAAAPF010000027">
    <property type="protein sequence ID" value="GAA2115333.1"/>
    <property type="molecule type" value="Genomic_DNA"/>
</dbReference>
<organism evidence="1 2">
    <name type="scientific">Streptomyces synnematoformans</name>
    <dbReference type="NCBI Taxonomy" id="415721"/>
    <lineage>
        <taxon>Bacteria</taxon>
        <taxon>Bacillati</taxon>
        <taxon>Actinomycetota</taxon>
        <taxon>Actinomycetes</taxon>
        <taxon>Kitasatosporales</taxon>
        <taxon>Streptomycetaceae</taxon>
        <taxon>Streptomyces</taxon>
    </lineage>
</organism>
<reference evidence="2" key="1">
    <citation type="journal article" date="2019" name="Int. J. Syst. Evol. Microbiol.">
        <title>The Global Catalogue of Microorganisms (GCM) 10K type strain sequencing project: providing services to taxonomists for standard genome sequencing and annotation.</title>
        <authorList>
            <consortium name="The Broad Institute Genomics Platform"/>
            <consortium name="The Broad Institute Genome Sequencing Center for Infectious Disease"/>
            <person name="Wu L."/>
            <person name="Ma J."/>
        </authorList>
    </citation>
    <scope>NUCLEOTIDE SEQUENCE [LARGE SCALE GENOMIC DNA]</scope>
    <source>
        <strain evidence="2">JCM 15481</strain>
    </source>
</reference>
<gene>
    <name evidence="1" type="ORF">GCM10009802_15250</name>
</gene>
<accession>A0ABP5JB53</accession>
<dbReference type="Proteomes" id="UP001500443">
    <property type="component" value="Unassembled WGS sequence"/>
</dbReference>
<comment type="caution">
    <text evidence="1">The sequence shown here is derived from an EMBL/GenBank/DDBJ whole genome shotgun (WGS) entry which is preliminary data.</text>
</comment>
<evidence type="ECO:0000313" key="2">
    <source>
        <dbReference type="Proteomes" id="UP001500443"/>
    </source>
</evidence>
<keyword evidence="2" id="KW-1185">Reference proteome</keyword>
<protein>
    <submittedName>
        <fullName evidence="1">Uncharacterized protein</fullName>
    </submittedName>
</protein>